<dbReference type="Gene3D" id="3.40.50.12500">
    <property type="match status" value="1"/>
</dbReference>
<dbReference type="EMBL" id="BSYI01000004">
    <property type="protein sequence ID" value="GMG81577.1"/>
    <property type="molecule type" value="Genomic_DNA"/>
</dbReference>
<comment type="caution">
    <text evidence="2">The sequence shown here is derived from an EMBL/GenBank/DDBJ whole genome shotgun (WGS) entry which is preliminary data.</text>
</comment>
<comment type="similarity">
    <text evidence="1">Belongs to the HyuE racemase family.</text>
</comment>
<proteinExistence type="inferred from homology"/>
<dbReference type="InterPro" id="IPR015942">
    <property type="entry name" value="Asp/Glu/hydantoin_racemase"/>
</dbReference>
<sequence>MSGPGPILVVNPNSNPAVTAGLDAALAPLRRGGAPAIECVTSAGGPFGVQSDADAVAAVPPMLELVAGRPDAAAVVIACFSDPGIGFVREAAGVPVFGIQESGVLTALCRGRRVGIIAIAEASIPRHTAYLGTLGLLDRIAGERALNMTVDESARAEGVLERITDIGRQLIADGADALVLGCAGMARHRAPAEAALGRPVIEPAQAAVAMALGTVTPGL</sequence>
<dbReference type="InterPro" id="IPR052186">
    <property type="entry name" value="Hydantoin_racemase-like"/>
</dbReference>
<reference evidence="2 3" key="1">
    <citation type="submission" date="2023-04" db="EMBL/GenBank/DDBJ databases">
        <title>Marinoamorphus aggregata gen. nov., sp. Nov., isolate from tissue of brittle star Ophioplocus japonicus.</title>
        <authorList>
            <person name="Kawano K."/>
            <person name="Sawayama S."/>
            <person name="Nakagawa S."/>
        </authorList>
    </citation>
    <scope>NUCLEOTIDE SEQUENCE [LARGE SCALE GENOMIC DNA]</scope>
    <source>
        <strain evidence="2 3">NKW23</strain>
    </source>
</reference>
<evidence type="ECO:0000313" key="2">
    <source>
        <dbReference type="EMBL" id="GMG81577.1"/>
    </source>
</evidence>
<name>A0ABQ6LIU0_9RHOB</name>
<dbReference type="RefSeq" id="WP_285670239.1">
    <property type="nucleotide sequence ID" value="NZ_BSYI01000004.1"/>
</dbReference>
<organism evidence="2 3">
    <name type="scientific">Paralimibaculum aggregatum</name>
    <dbReference type="NCBI Taxonomy" id="3036245"/>
    <lineage>
        <taxon>Bacteria</taxon>
        <taxon>Pseudomonadati</taxon>
        <taxon>Pseudomonadota</taxon>
        <taxon>Alphaproteobacteria</taxon>
        <taxon>Rhodobacterales</taxon>
        <taxon>Paracoccaceae</taxon>
        <taxon>Paralimibaculum</taxon>
    </lineage>
</organism>
<dbReference type="Proteomes" id="UP001239909">
    <property type="component" value="Unassembled WGS sequence"/>
</dbReference>
<dbReference type="InterPro" id="IPR053714">
    <property type="entry name" value="Iso_Racemase_Enz_sf"/>
</dbReference>
<evidence type="ECO:0000313" key="3">
    <source>
        <dbReference type="Proteomes" id="UP001239909"/>
    </source>
</evidence>
<dbReference type="PANTHER" id="PTHR28047">
    <property type="entry name" value="PROTEIN DCG1"/>
    <property type="match status" value="1"/>
</dbReference>
<evidence type="ECO:0000256" key="1">
    <source>
        <dbReference type="ARBA" id="ARBA00038414"/>
    </source>
</evidence>
<accession>A0ABQ6LIU0</accession>
<dbReference type="Pfam" id="PF01177">
    <property type="entry name" value="Asp_Glu_race"/>
    <property type="match status" value="1"/>
</dbReference>
<gene>
    <name evidence="2" type="ORF">LNKW23_07900</name>
</gene>
<dbReference type="PANTHER" id="PTHR28047:SF5">
    <property type="entry name" value="PROTEIN DCG1"/>
    <property type="match status" value="1"/>
</dbReference>
<keyword evidence="3" id="KW-1185">Reference proteome</keyword>
<protein>
    <submittedName>
        <fullName evidence="2">Aspartate/glutamate racemase family protein</fullName>
    </submittedName>
</protein>